<dbReference type="AlphaFoldDB" id="A0A323TKZ9"/>
<keyword evidence="5" id="KW-0460">Magnesium</keyword>
<evidence type="ECO:0000259" key="7">
    <source>
        <dbReference type="PROSITE" id="PS51462"/>
    </source>
</evidence>
<accession>A0A323TKZ9</accession>
<organism evidence="8 9">
    <name type="scientific">Salipaludibacillus keqinensis</name>
    <dbReference type="NCBI Taxonomy" id="2045207"/>
    <lineage>
        <taxon>Bacteria</taxon>
        <taxon>Bacillati</taxon>
        <taxon>Bacillota</taxon>
        <taxon>Bacilli</taxon>
        <taxon>Bacillales</taxon>
        <taxon>Bacillaceae</taxon>
    </lineage>
</organism>
<dbReference type="OrthoDB" id="9802805at2"/>
<sequence length="214" mass="25004">MTDEMIQYFKHKKAKVLDYDKYTRFAIFVPLIEKDGELHIIFQIRSRHVRQPGEICFPGGKVEKSDPSFEFAAIRELSEELGVSSEEVELLGELDYMVTPFRFMLFPFIGTLPKNTNFQLNHGEVEDIFFAPLSKLVKMTPKEHQVYLEMEPEKNFPYHLIPNGEDYHWRTGLVNEQFYEYNGYVIWGLTARILTHVLDEIQSVSPLSSTKDSN</sequence>
<dbReference type="CDD" id="cd03426">
    <property type="entry name" value="NUDIX_CoAse_Nudt7"/>
    <property type="match status" value="1"/>
</dbReference>
<feature type="domain" description="Nudix hydrolase" evidence="7">
    <location>
        <begin position="22"/>
        <end position="152"/>
    </location>
</feature>
<evidence type="ECO:0000256" key="4">
    <source>
        <dbReference type="ARBA" id="ARBA00022801"/>
    </source>
</evidence>
<dbReference type="EMBL" id="PDOD01000001">
    <property type="protein sequence ID" value="PYZ95300.1"/>
    <property type="molecule type" value="Genomic_DNA"/>
</dbReference>
<dbReference type="GO" id="GO:0046872">
    <property type="term" value="F:metal ion binding"/>
    <property type="evidence" value="ECO:0007669"/>
    <property type="project" value="UniProtKB-KW"/>
</dbReference>
<dbReference type="InterPro" id="IPR000086">
    <property type="entry name" value="NUDIX_hydrolase_dom"/>
</dbReference>
<comment type="caution">
    <text evidence="8">The sequence shown here is derived from an EMBL/GenBank/DDBJ whole genome shotgun (WGS) entry which is preliminary data.</text>
</comment>
<dbReference type="Gene3D" id="3.90.79.10">
    <property type="entry name" value="Nucleoside Triphosphate Pyrophosphohydrolase"/>
    <property type="match status" value="1"/>
</dbReference>
<dbReference type="InterPro" id="IPR045121">
    <property type="entry name" value="CoAse"/>
</dbReference>
<dbReference type="PROSITE" id="PS51462">
    <property type="entry name" value="NUDIX"/>
    <property type="match status" value="1"/>
</dbReference>
<dbReference type="Proteomes" id="UP000248214">
    <property type="component" value="Unassembled WGS sequence"/>
</dbReference>
<dbReference type="PANTHER" id="PTHR12992:SF11">
    <property type="entry name" value="MITOCHONDRIAL COENZYME A DIPHOSPHATASE NUDT8"/>
    <property type="match status" value="1"/>
</dbReference>
<evidence type="ECO:0000256" key="5">
    <source>
        <dbReference type="ARBA" id="ARBA00022842"/>
    </source>
</evidence>
<evidence type="ECO:0000256" key="2">
    <source>
        <dbReference type="ARBA" id="ARBA00001946"/>
    </source>
</evidence>
<keyword evidence="4" id="KW-0378">Hydrolase</keyword>
<comment type="cofactor">
    <cofactor evidence="2">
        <name>Mg(2+)</name>
        <dbReference type="ChEBI" id="CHEBI:18420"/>
    </cofactor>
</comment>
<evidence type="ECO:0000256" key="6">
    <source>
        <dbReference type="ARBA" id="ARBA00023211"/>
    </source>
</evidence>
<keyword evidence="9" id="KW-1185">Reference proteome</keyword>
<gene>
    <name evidence="8" type="ORF">CR194_01185</name>
</gene>
<dbReference type="InterPro" id="IPR015797">
    <property type="entry name" value="NUDIX_hydrolase-like_dom_sf"/>
</dbReference>
<dbReference type="GO" id="GO:0010945">
    <property type="term" value="F:coenzyme A diphosphatase activity"/>
    <property type="evidence" value="ECO:0007669"/>
    <property type="project" value="InterPro"/>
</dbReference>
<dbReference type="PANTHER" id="PTHR12992">
    <property type="entry name" value="NUDIX HYDROLASE"/>
    <property type="match status" value="1"/>
</dbReference>
<reference evidence="8 9" key="1">
    <citation type="submission" date="2017-10" db="EMBL/GenBank/DDBJ databases">
        <title>Bacillus sp. nov., a halophilic bacterium isolated from a Keqin Lake.</title>
        <authorList>
            <person name="Wang H."/>
        </authorList>
    </citation>
    <scope>NUCLEOTIDE SEQUENCE [LARGE SCALE GENOMIC DNA]</scope>
    <source>
        <strain evidence="8 9">KQ-12</strain>
    </source>
</reference>
<comment type="cofactor">
    <cofactor evidence="1">
        <name>Mn(2+)</name>
        <dbReference type="ChEBI" id="CHEBI:29035"/>
    </cofactor>
</comment>
<evidence type="ECO:0000256" key="1">
    <source>
        <dbReference type="ARBA" id="ARBA00001936"/>
    </source>
</evidence>
<dbReference type="SUPFAM" id="SSF55811">
    <property type="entry name" value="Nudix"/>
    <property type="match status" value="1"/>
</dbReference>
<name>A0A323TKZ9_9BACI</name>
<keyword evidence="6" id="KW-0464">Manganese</keyword>
<proteinExistence type="predicted"/>
<evidence type="ECO:0000256" key="3">
    <source>
        <dbReference type="ARBA" id="ARBA00022723"/>
    </source>
</evidence>
<evidence type="ECO:0000313" key="9">
    <source>
        <dbReference type="Proteomes" id="UP000248214"/>
    </source>
</evidence>
<dbReference type="Pfam" id="PF00293">
    <property type="entry name" value="NUDIX"/>
    <property type="match status" value="1"/>
</dbReference>
<evidence type="ECO:0000313" key="8">
    <source>
        <dbReference type="EMBL" id="PYZ95300.1"/>
    </source>
</evidence>
<keyword evidence="3" id="KW-0479">Metal-binding</keyword>
<protein>
    <submittedName>
        <fullName evidence="8">Coenzyme A pyrophosphatase</fullName>
    </submittedName>
</protein>